<keyword evidence="1" id="KW-0732">Signal</keyword>
<gene>
    <name evidence="2" type="ORF">Fcan01_26484</name>
</gene>
<name>A0A226D1Q2_FOLCA</name>
<evidence type="ECO:0000313" key="2">
    <source>
        <dbReference type="EMBL" id="OXA38738.1"/>
    </source>
</evidence>
<proteinExistence type="predicted"/>
<dbReference type="AlphaFoldDB" id="A0A226D1Q2"/>
<organism evidence="2 3">
    <name type="scientific">Folsomia candida</name>
    <name type="common">Springtail</name>
    <dbReference type="NCBI Taxonomy" id="158441"/>
    <lineage>
        <taxon>Eukaryota</taxon>
        <taxon>Metazoa</taxon>
        <taxon>Ecdysozoa</taxon>
        <taxon>Arthropoda</taxon>
        <taxon>Hexapoda</taxon>
        <taxon>Collembola</taxon>
        <taxon>Entomobryomorpha</taxon>
        <taxon>Isotomoidea</taxon>
        <taxon>Isotomidae</taxon>
        <taxon>Proisotominae</taxon>
        <taxon>Folsomia</taxon>
    </lineage>
</organism>
<reference evidence="2 3" key="1">
    <citation type="submission" date="2015-12" db="EMBL/GenBank/DDBJ databases">
        <title>The genome of Folsomia candida.</title>
        <authorList>
            <person name="Faddeeva A."/>
            <person name="Derks M.F."/>
            <person name="Anvar Y."/>
            <person name="Smit S."/>
            <person name="Van Straalen N."/>
            <person name="Roelofs D."/>
        </authorList>
    </citation>
    <scope>NUCLEOTIDE SEQUENCE [LARGE SCALE GENOMIC DNA]</scope>
    <source>
        <strain evidence="2 3">VU population</strain>
        <tissue evidence="2">Whole body</tissue>
    </source>
</reference>
<evidence type="ECO:0000313" key="3">
    <source>
        <dbReference type="Proteomes" id="UP000198287"/>
    </source>
</evidence>
<dbReference type="EMBL" id="LNIX01000043">
    <property type="protein sequence ID" value="OXA38738.1"/>
    <property type="molecule type" value="Genomic_DNA"/>
</dbReference>
<keyword evidence="3" id="KW-1185">Reference proteome</keyword>
<dbReference type="Proteomes" id="UP000198287">
    <property type="component" value="Unassembled WGS sequence"/>
</dbReference>
<accession>A0A226D1Q2</accession>
<feature type="signal peptide" evidence="1">
    <location>
        <begin position="1"/>
        <end position="17"/>
    </location>
</feature>
<feature type="chain" id="PRO_5012149565" evidence="1">
    <location>
        <begin position="18"/>
        <end position="135"/>
    </location>
</feature>
<sequence length="135" mass="14364">MGTSILILILLASHACGTMDYGKIKLKPTPREYLDPFSKLRPGMPDKLTGCMCPASLNTTGSFYMFCGPDLNPREGGICLKEGMYRCIDGQKEAILTADCATSSGGGNVCQSLNSCPYPLKLKDCSGNNPKACVA</sequence>
<comment type="caution">
    <text evidence="2">The sequence shown here is derived from an EMBL/GenBank/DDBJ whole genome shotgun (WGS) entry which is preliminary data.</text>
</comment>
<protein>
    <submittedName>
        <fullName evidence="2">Uncharacterized protein</fullName>
    </submittedName>
</protein>
<evidence type="ECO:0000256" key="1">
    <source>
        <dbReference type="SAM" id="SignalP"/>
    </source>
</evidence>